<dbReference type="InterPro" id="IPR050639">
    <property type="entry name" value="SSR_resolvase"/>
</dbReference>
<dbReference type="AlphaFoldDB" id="K8Z8L2"/>
<protein>
    <submittedName>
        <fullName evidence="8">Site-specific recombinase, DNA invertase Pin related protein</fullName>
    </submittedName>
</protein>
<dbReference type="PROSITE" id="PS51736">
    <property type="entry name" value="RECOMBINASES_3"/>
    <property type="match status" value="1"/>
</dbReference>
<dbReference type="RefSeq" id="WP_009490506.1">
    <property type="nucleotide sequence ID" value="NZ_AMYT01000018.1"/>
</dbReference>
<evidence type="ECO:0000256" key="1">
    <source>
        <dbReference type="ARBA" id="ARBA00009913"/>
    </source>
</evidence>
<evidence type="ECO:0000256" key="2">
    <source>
        <dbReference type="ARBA" id="ARBA00022908"/>
    </source>
</evidence>
<dbReference type="CDD" id="cd03768">
    <property type="entry name" value="SR_ResInv"/>
    <property type="match status" value="1"/>
</dbReference>
<dbReference type="Pfam" id="PF02796">
    <property type="entry name" value="HTH_7"/>
    <property type="match status" value="1"/>
</dbReference>
<dbReference type="GO" id="GO:0000150">
    <property type="term" value="F:DNA strand exchange activity"/>
    <property type="evidence" value="ECO:0007669"/>
    <property type="project" value="InterPro"/>
</dbReference>
<dbReference type="InterPro" id="IPR036162">
    <property type="entry name" value="Resolvase-like_N_sf"/>
</dbReference>
<name>K8Z8L2_9ENTE</name>
<feature type="domain" description="Resolvase/invertase-type recombinase catalytic" evidence="7">
    <location>
        <begin position="1"/>
        <end position="141"/>
    </location>
</feature>
<dbReference type="PROSITE" id="PS00397">
    <property type="entry name" value="RECOMBINASES_1"/>
    <property type="match status" value="1"/>
</dbReference>
<accession>K8Z8L2</accession>
<evidence type="ECO:0000313" key="8">
    <source>
        <dbReference type="EMBL" id="EKU27225.1"/>
    </source>
</evidence>
<dbReference type="OrthoDB" id="9797501at2"/>
<dbReference type="Gene3D" id="1.10.10.60">
    <property type="entry name" value="Homeodomain-like"/>
    <property type="match status" value="1"/>
</dbReference>
<reference evidence="8 9" key="1">
    <citation type="journal article" date="2013" name="Genome Announc.">
        <title>Draft Genome Sequence of Catellicoccus marimammalium, a Novel Species Commonly Found in Gull Feces.</title>
        <authorList>
            <person name="Weigand M.R."/>
            <person name="Ryu H."/>
            <person name="Bozcek L."/>
            <person name="Konstantinidis K.T."/>
            <person name="Santo Domingo J.W."/>
        </authorList>
    </citation>
    <scope>NUCLEOTIDE SEQUENCE [LARGE SCALE GENOMIC DNA]</scope>
    <source>
        <strain evidence="8 9">M35/04/3</strain>
    </source>
</reference>
<proteinExistence type="inferred from homology"/>
<dbReference type="EMBL" id="AMYT01000018">
    <property type="protein sequence ID" value="EKU27225.1"/>
    <property type="molecule type" value="Genomic_DNA"/>
</dbReference>
<dbReference type="SUPFAM" id="SSF53041">
    <property type="entry name" value="Resolvase-like"/>
    <property type="match status" value="1"/>
</dbReference>
<evidence type="ECO:0000313" key="9">
    <source>
        <dbReference type="Proteomes" id="UP000016057"/>
    </source>
</evidence>
<dbReference type="Gene3D" id="3.40.50.1390">
    <property type="entry name" value="Resolvase, N-terminal catalytic domain"/>
    <property type="match status" value="1"/>
</dbReference>
<dbReference type="SMART" id="SM00857">
    <property type="entry name" value="Resolvase"/>
    <property type="match status" value="1"/>
</dbReference>
<keyword evidence="3" id="KW-0238">DNA-binding</keyword>
<dbReference type="InterPro" id="IPR006119">
    <property type="entry name" value="Resolv_N"/>
</dbReference>
<comment type="similarity">
    <text evidence="1">Belongs to the site-specific recombinase resolvase family.</text>
</comment>
<keyword evidence="2" id="KW-0229">DNA integration</keyword>
<dbReference type="PANTHER" id="PTHR30461:SF26">
    <property type="entry name" value="RESOLVASE HOMOLOG YNEB"/>
    <property type="match status" value="1"/>
</dbReference>
<dbReference type="Proteomes" id="UP000016057">
    <property type="component" value="Unassembled WGS sequence"/>
</dbReference>
<evidence type="ECO:0000256" key="6">
    <source>
        <dbReference type="PROSITE-ProRule" id="PRU10137"/>
    </source>
</evidence>
<dbReference type="Pfam" id="PF00239">
    <property type="entry name" value="Resolvase"/>
    <property type="match status" value="1"/>
</dbReference>
<dbReference type="STRING" id="1234409.C683_0882"/>
<evidence type="ECO:0000256" key="5">
    <source>
        <dbReference type="PIRSR" id="PIRSR606118-50"/>
    </source>
</evidence>
<keyword evidence="9" id="KW-1185">Reference proteome</keyword>
<keyword evidence="4" id="KW-0233">DNA recombination</keyword>
<dbReference type="PATRIC" id="fig|1234409.3.peg.832"/>
<evidence type="ECO:0000256" key="3">
    <source>
        <dbReference type="ARBA" id="ARBA00023125"/>
    </source>
</evidence>
<comment type="caution">
    <text evidence="8">The sequence shown here is derived from an EMBL/GenBank/DDBJ whole genome shotgun (WGS) entry which is preliminary data.</text>
</comment>
<sequence length="213" mass="24565">MKIGYARVSTREQNLDRQLDQLEKAGCKKIFQEKLSGKNMDRPALQNLLSFIREDDEVIVVSLDRLGRSSQDITAILEKIKQKGATINILNLPSFEGITDPNLKNLLTNLVLEIQKYISEQERQTLLERQKEGIRLAKERGAYKGGVVQYSKDSKNPQRRLIYETVVDMLERKRNGEPITIQQIANHVGITRSTVYRIKKEIEEIENKTENLK</sequence>
<dbReference type="InterPro" id="IPR006120">
    <property type="entry name" value="Resolvase_HTH_dom"/>
</dbReference>
<dbReference type="GO" id="GO:0015074">
    <property type="term" value="P:DNA integration"/>
    <property type="evidence" value="ECO:0007669"/>
    <property type="project" value="UniProtKB-KW"/>
</dbReference>
<gene>
    <name evidence="8" type="ORF">C683_0882</name>
</gene>
<evidence type="ECO:0000256" key="4">
    <source>
        <dbReference type="ARBA" id="ARBA00023172"/>
    </source>
</evidence>
<dbReference type="GO" id="GO:0003677">
    <property type="term" value="F:DNA binding"/>
    <property type="evidence" value="ECO:0007669"/>
    <property type="project" value="UniProtKB-KW"/>
</dbReference>
<feature type="active site" description="O-(5'-phospho-DNA)-serine intermediate" evidence="5 6">
    <location>
        <position position="9"/>
    </location>
</feature>
<dbReference type="eggNOG" id="COG1961">
    <property type="taxonomic scope" value="Bacteria"/>
</dbReference>
<dbReference type="PANTHER" id="PTHR30461">
    <property type="entry name" value="DNA-INVERTASE FROM LAMBDOID PROPHAGE"/>
    <property type="match status" value="1"/>
</dbReference>
<dbReference type="InterPro" id="IPR006118">
    <property type="entry name" value="Recombinase_CS"/>
</dbReference>
<evidence type="ECO:0000259" key="7">
    <source>
        <dbReference type="PROSITE" id="PS51736"/>
    </source>
</evidence>
<organism evidence="8 9">
    <name type="scientific">Catellicoccus marimammalium M35/04/3</name>
    <dbReference type="NCBI Taxonomy" id="1234409"/>
    <lineage>
        <taxon>Bacteria</taxon>
        <taxon>Bacillati</taxon>
        <taxon>Bacillota</taxon>
        <taxon>Bacilli</taxon>
        <taxon>Lactobacillales</taxon>
        <taxon>Enterococcaceae</taxon>
        <taxon>Catellicoccus</taxon>
    </lineage>
</organism>